<protein>
    <submittedName>
        <fullName evidence="1">Uncharacterized protein</fullName>
    </submittedName>
</protein>
<dbReference type="Proteomes" id="UP000214739">
    <property type="component" value="Unassembled WGS sequence"/>
</dbReference>
<evidence type="ECO:0000313" key="2">
    <source>
        <dbReference type="EMBL" id="TDG87863.1"/>
    </source>
</evidence>
<evidence type="ECO:0000313" key="3">
    <source>
        <dbReference type="Proteomes" id="UP000214739"/>
    </source>
</evidence>
<dbReference type="AlphaFoldDB" id="A0A224VGL0"/>
<name>A0A224VGL0_9LACO</name>
<evidence type="ECO:0000313" key="1">
    <source>
        <dbReference type="EMBL" id="GAW71692.1"/>
    </source>
</evidence>
<reference evidence="2 4" key="2">
    <citation type="journal article" date="2019" name="Appl. Microbiol. Biotechnol.">
        <title>Uncovering carbohydrate metabolism through a genotype-phenotype association study of 56 lactic acid bacteria genomes.</title>
        <authorList>
            <person name="Buron-Moles G."/>
            <person name="Chailyan A."/>
            <person name="Dolejs I."/>
            <person name="Forster J."/>
            <person name="Miks M.H."/>
        </authorList>
    </citation>
    <scope>NUCLEOTIDE SEQUENCE [LARGE SCALE GENOMIC DNA]</scope>
    <source>
        <strain evidence="2 4">DSM 10551</strain>
    </source>
</reference>
<accession>A0A224VGL0</accession>
<proteinExistence type="predicted"/>
<reference evidence="1 3" key="1">
    <citation type="journal article" date="2017" name="Biosci Microbiota Food Health">
        <title>Genomic characterization reconfirms the taxonomic status of Lactobacillus parakefiri.</title>
        <authorList>
            <person name="Tanizawa Y."/>
            <person name="Kobayashi H."/>
            <person name="Kaminuma E."/>
            <person name="Sakamoto M."/>
            <person name="Ohkuma M."/>
            <person name="Nakamura Y."/>
            <person name="Arita M."/>
            <person name="Tohno M."/>
        </authorList>
    </citation>
    <scope>NUCLEOTIDE SEQUENCE [LARGE SCALE GENOMIC DNA]</scope>
    <source>
        <strain evidence="1 3">JCM 8573</strain>
    </source>
</reference>
<dbReference type="OrthoDB" id="2321333at2"/>
<sequence>MNKNISIIQLQTFADNVYKLPSSILADTRYVNESNDKFLRLNRDAFKYLHVDAYNENGKIHFKANELIGAIPIRMPDKGNGKYMTDLIVKPRYQLGSPTDSDWFKWTFNLSRYANFDLVPDQSKLLKLTRLNGTMAPQYVLAQDVITKFDIVIREHSWRRFDSLEKSEKRPMGNINWSRYAMTSVDPQKRLVFETKVNSISENHQKFRDAVTHVNDAITVINSFSTPLDVKIPLR</sequence>
<dbReference type="EMBL" id="BDGB01000042">
    <property type="protein sequence ID" value="GAW71692.1"/>
    <property type="molecule type" value="Genomic_DNA"/>
</dbReference>
<reference evidence="2" key="3">
    <citation type="submission" date="2019-02" db="EMBL/GenBank/DDBJ databases">
        <authorList>
            <person name="Buron G."/>
            <person name="Chaylann A."/>
            <person name="Dolejs I."/>
            <person name="Forster J."/>
            <person name="Miks M.H."/>
        </authorList>
    </citation>
    <scope>NUCLEOTIDE SEQUENCE</scope>
    <source>
        <strain evidence="2">DSM 10551</strain>
    </source>
</reference>
<keyword evidence="4" id="KW-1185">Reference proteome</keyword>
<dbReference type="RefSeq" id="WP_057961927.1">
    <property type="nucleotide sequence ID" value="NZ_BAAAXO010000018.1"/>
</dbReference>
<comment type="caution">
    <text evidence="1">The sequence shown here is derived from an EMBL/GenBank/DDBJ whole genome shotgun (WGS) entry which is preliminary data.</text>
</comment>
<organism evidence="1 3">
    <name type="scientific">Lentilactobacillus parakefiri</name>
    <dbReference type="NCBI Taxonomy" id="152332"/>
    <lineage>
        <taxon>Bacteria</taxon>
        <taxon>Bacillati</taxon>
        <taxon>Bacillota</taxon>
        <taxon>Bacilli</taxon>
        <taxon>Lactobacillales</taxon>
        <taxon>Lactobacillaceae</taxon>
        <taxon>Lentilactobacillus</taxon>
    </lineage>
</organism>
<dbReference type="Proteomes" id="UP000294668">
    <property type="component" value="Unassembled WGS sequence"/>
</dbReference>
<gene>
    <name evidence="2" type="ORF">C5L28_001077</name>
    <name evidence="1" type="ORF">LPKJCM_00793</name>
</gene>
<dbReference type="EMBL" id="PUFL01000093">
    <property type="protein sequence ID" value="TDG87863.1"/>
    <property type="molecule type" value="Genomic_DNA"/>
</dbReference>
<evidence type="ECO:0000313" key="4">
    <source>
        <dbReference type="Proteomes" id="UP000294668"/>
    </source>
</evidence>